<dbReference type="AlphaFoldDB" id="A0A7Y6DY01"/>
<dbReference type="RefSeq" id="WP_175348973.1">
    <property type="nucleotide sequence ID" value="NZ_JABMCI010000070.1"/>
</dbReference>
<keyword evidence="2" id="KW-1185">Reference proteome</keyword>
<protein>
    <submittedName>
        <fullName evidence="1">Uncharacterized protein</fullName>
    </submittedName>
</protein>
<dbReference type="EMBL" id="JABMCI010000070">
    <property type="protein sequence ID" value="NUU19056.1"/>
    <property type="molecule type" value="Genomic_DNA"/>
</dbReference>
<name>A0A7Y6DY01_9CELL</name>
<dbReference type="Proteomes" id="UP000565724">
    <property type="component" value="Unassembled WGS sequence"/>
</dbReference>
<gene>
    <name evidence="1" type="ORF">HP550_17545</name>
</gene>
<reference evidence="1 2" key="1">
    <citation type="submission" date="2020-05" db="EMBL/GenBank/DDBJ databases">
        <title>Genome Sequencing of Type Strains.</title>
        <authorList>
            <person name="Lemaire J.F."/>
            <person name="Inderbitzin P."/>
            <person name="Gregorio O.A."/>
            <person name="Collins S.B."/>
            <person name="Wespe N."/>
            <person name="Knight-Connoni V."/>
        </authorList>
    </citation>
    <scope>NUCLEOTIDE SEQUENCE [LARGE SCALE GENOMIC DNA]</scope>
    <source>
        <strain evidence="1 2">ATCC 25174</strain>
    </source>
</reference>
<evidence type="ECO:0000313" key="1">
    <source>
        <dbReference type="EMBL" id="NUU19056.1"/>
    </source>
</evidence>
<evidence type="ECO:0000313" key="2">
    <source>
        <dbReference type="Proteomes" id="UP000565724"/>
    </source>
</evidence>
<comment type="caution">
    <text evidence="1">The sequence shown here is derived from an EMBL/GenBank/DDBJ whole genome shotgun (WGS) entry which is preliminary data.</text>
</comment>
<accession>A0A7Y6DY01</accession>
<sequence length="148" mass="16739">MTESVGRLRPVDEPLGDDVEVVDLVDYCARPQCRKEFRHSGGRGRRREYCSETCRRLADRDYKRAKAMVEHFERLAQRSRHDVRAFGRGDDEPLGGDDVPVEVQRERASAAIARARAILQFAENSDPRLVAELSTLCDSLDPVVARLG</sequence>
<proteinExistence type="predicted"/>
<organism evidence="1 2">
    <name type="scientific">Cellulomonas humilata</name>
    <dbReference type="NCBI Taxonomy" id="144055"/>
    <lineage>
        <taxon>Bacteria</taxon>
        <taxon>Bacillati</taxon>
        <taxon>Actinomycetota</taxon>
        <taxon>Actinomycetes</taxon>
        <taxon>Micrococcales</taxon>
        <taxon>Cellulomonadaceae</taxon>
        <taxon>Cellulomonas</taxon>
    </lineage>
</organism>